<proteinExistence type="inferred from homology"/>
<accession>A0AAW0YN03</accession>
<dbReference type="InterPro" id="IPR015422">
    <property type="entry name" value="PyrdxlP-dep_Trfase_small"/>
</dbReference>
<evidence type="ECO:0000259" key="4">
    <source>
        <dbReference type="Pfam" id="PF01212"/>
    </source>
</evidence>
<dbReference type="AlphaFoldDB" id="A0AAW0YN03"/>
<dbReference type="GO" id="GO:0005829">
    <property type="term" value="C:cytosol"/>
    <property type="evidence" value="ECO:0007669"/>
    <property type="project" value="TreeGrafter"/>
</dbReference>
<dbReference type="SUPFAM" id="SSF53383">
    <property type="entry name" value="PLP-dependent transferases"/>
    <property type="match status" value="1"/>
</dbReference>
<name>A0AAW0YN03_CHEQU</name>
<dbReference type="Gene3D" id="3.90.1150.10">
    <property type="entry name" value="Aspartate Aminotransferase, domain 1"/>
    <property type="match status" value="1"/>
</dbReference>
<dbReference type="EMBL" id="JARKIK010000003">
    <property type="protein sequence ID" value="KAK8753012.1"/>
    <property type="molecule type" value="Genomic_DNA"/>
</dbReference>
<evidence type="ECO:0000256" key="1">
    <source>
        <dbReference type="ARBA" id="ARBA00001933"/>
    </source>
</evidence>
<dbReference type="GO" id="GO:0006545">
    <property type="term" value="P:glycine biosynthetic process"/>
    <property type="evidence" value="ECO:0007669"/>
    <property type="project" value="TreeGrafter"/>
</dbReference>
<feature type="non-terminal residue" evidence="5">
    <location>
        <position position="1"/>
    </location>
</feature>
<comment type="similarity">
    <text evidence="2">Belongs to the threonine aldolase family.</text>
</comment>
<dbReference type="PANTHER" id="PTHR48097:SF9">
    <property type="entry name" value="L-THREONINE ALDOLASE"/>
    <property type="match status" value="1"/>
</dbReference>
<dbReference type="InterPro" id="IPR001597">
    <property type="entry name" value="ArAA_b-elim_lyase/Thr_aldolase"/>
</dbReference>
<gene>
    <name evidence="5" type="ORF">OTU49_001990</name>
</gene>
<evidence type="ECO:0000256" key="3">
    <source>
        <dbReference type="ARBA" id="ARBA00022898"/>
    </source>
</evidence>
<dbReference type="PANTHER" id="PTHR48097">
    <property type="entry name" value="L-THREONINE ALDOLASE-RELATED"/>
    <property type="match status" value="1"/>
</dbReference>
<feature type="domain" description="Aromatic amino acid beta-eliminating lyase/threonine aldolase" evidence="4">
    <location>
        <begin position="34"/>
        <end position="151"/>
    </location>
</feature>
<evidence type="ECO:0000313" key="5">
    <source>
        <dbReference type="EMBL" id="KAK8753012.1"/>
    </source>
</evidence>
<protein>
    <recommendedName>
        <fullName evidence="4">Aromatic amino acid beta-eliminating lyase/threonine aldolase domain-containing protein</fullName>
    </recommendedName>
</protein>
<evidence type="ECO:0000256" key="2">
    <source>
        <dbReference type="ARBA" id="ARBA00006966"/>
    </source>
</evidence>
<organism evidence="5 6">
    <name type="scientific">Cherax quadricarinatus</name>
    <name type="common">Australian red claw crayfish</name>
    <dbReference type="NCBI Taxonomy" id="27406"/>
    <lineage>
        <taxon>Eukaryota</taxon>
        <taxon>Metazoa</taxon>
        <taxon>Ecdysozoa</taxon>
        <taxon>Arthropoda</taxon>
        <taxon>Crustacea</taxon>
        <taxon>Multicrustacea</taxon>
        <taxon>Malacostraca</taxon>
        <taxon>Eumalacostraca</taxon>
        <taxon>Eucarida</taxon>
        <taxon>Decapoda</taxon>
        <taxon>Pleocyemata</taxon>
        <taxon>Astacidea</taxon>
        <taxon>Parastacoidea</taxon>
        <taxon>Parastacidae</taxon>
        <taxon>Cherax</taxon>
    </lineage>
</organism>
<evidence type="ECO:0000313" key="6">
    <source>
        <dbReference type="Proteomes" id="UP001445076"/>
    </source>
</evidence>
<dbReference type="InterPro" id="IPR015421">
    <property type="entry name" value="PyrdxlP-dep_Trfase_major"/>
</dbReference>
<dbReference type="GO" id="GO:0006567">
    <property type="term" value="P:L-threonine catabolic process"/>
    <property type="evidence" value="ECO:0007669"/>
    <property type="project" value="TreeGrafter"/>
</dbReference>
<keyword evidence="3" id="KW-0663">Pyridoxal phosphate</keyword>
<dbReference type="InterPro" id="IPR015424">
    <property type="entry name" value="PyrdxlP-dep_Trfase"/>
</dbReference>
<reference evidence="5 6" key="1">
    <citation type="journal article" date="2024" name="BMC Genomics">
        <title>Genome assembly of redclaw crayfish (Cherax quadricarinatus) provides insights into its immune adaptation and hypoxia tolerance.</title>
        <authorList>
            <person name="Liu Z."/>
            <person name="Zheng J."/>
            <person name="Li H."/>
            <person name="Fang K."/>
            <person name="Wang S."/>
            <person name="He J."/>
            <person name="Zhou D."/>
            <person name="Weng S."/>
            <person name="Chi M."/>
            <person name="Gu Z."/>
            <person name="He J."/>
            <person name="Li F."/>
            <person name="Wang M."/>
        </authorList>
    </citation>
    <scope>NUCLEOTIDE SEQUENCE [LARGE SCALE GENOMIC DNA]</scope>
    <source>
        <strain evidence="5">ZL_2023a</strain>
    </source>
</reference>
<dbReference type="Proteomes" id="UP001445076">
    <property type="component" value="Unassembled WGS sequence"/>
</dbReference>
<comment type="cofactor">
    <cofactor evidence="1">
        <name>pyridoxal 5'-phosphate</name>
        <dbReference type="ChEBI" id="CHEBI:597326"/>
    </cofactor>
</comment>
<sequence>VLHHCHRRGSEVLLGHLSHIHIYEQGGISQFLLQLGTTCQELGLPVHMDGARLFNAAAALDLPPARLIRGCSTVNVCLSKCLGAPAGSVIAGTAEFVRSARRLRKVLGGGMRQVGMLAAAGLYALDHVVPTLSRDHALVQALATAMVETGSQVICCDPQGAHTNILLLECNPKIVTPQDLCHRMSQVSDDEAEATGQRVVARILPITDSAVRLVVHCDVTEKDIQMVIAKLKYVIKELDGKM</sequence>
<dbReference type="GO" id="GO:0008732">
    <property type="term" value="F:L-allo-threonine aldolase activity"/>
    <property type="evidence" value="ECO:0007669"/>
    <property type="project" value="TreeGrafter"/>
</dbReference>
<dbReference type="Pfam" id="PF01212">
    <property type="entry name" value="Beta_elim_lyase"/>
    <property type="match status" value="1"/>
</dbReference>
<keyword evidence="6" id="KW-1185">Reference proteome</keyword>
<dbReference type="Gene3D" id="3.40.640.10">
    <property type="entry name" value="Type I PLP-dependent aspartate aminotransferase-like (Major domain)"/>
    <property type="match status" value="1"/>
</dbReference>
<comment type="caution">
    <text evidence="5">The sequence shown here is derived from an EMBL/GenBank/DDBJ whole genome shotgun (WGS) entry which is preliminary data.</text>
</comment>